<dbReference type="InParanoid" id="C3ZXP4"/>
<dbReference type="PANTHER" id="PTHR24401:SF29">
    <property type="entry name" value="SI:CH211-243P7.3-RELATED"/>
    <property type="match status" value="1"/>
</dbReference>
<proteinExistence type="predicted"/>
<accession>C3ZXP4</accession>
<gene>
    <name evidence="1" type="ORF">BRAFLDRAFT_105502</name>
</gene>
<dbReference type="EMBL" id="GG666714">
    <property type="protein sequence ID" value="EEN42707.1"/>
    <property type="molecule type" value="Genomic_DNA"/>
</dbReference>
<name>C3ZXP4_BRAFL</name>
<protein>
    <submittedName>
        <fullName evidence="1">Uncharacterized protein</fullName>
    </submittedName>
</protein>
<organism>
    <name type="scientific">Branchiostoma floridae</name>
    <name type="common">Florida lancelet</name>
    <name type="synonym">Amphioxus</name>
    <dbReference type="NCBI Taxonomy" id="7739"/>
    <lineage>
        <taxon>Eukaryota</taxon>
        <taxon>Metazoa</taxon>
        <taxon>Chordata</taxon>
        <taxon>Cephalochordata</taxon>
        <taxon>Leptocardii</taxon>
        <taxon>Amphioxiformes</taxon>
        <taxon>Branchiostomatidae</taxon>
        <taxon>Branchiostoma</taxon>
    </lineage>
</organism>
<dbReference type="AlphaFoldDB" id="C3ZXP4"/>
<dbReference type="eggNOG" id="ENOG502QV3M">
    <property type="taxonomic scope" value="Eukaryota"/>
</dbReference>
<dbReference type="PANTHER" id="PTHR24401">
    <property type="entry name" value="SI:CH211-243P7.3-RELATED"/>
    <property type="match status" value="1"/>
</dbReference>
<sequence>MPGIFAVGGPGAIRIGRPLPHHLADGLVPVMGVVHDLVTKKLAGDVASSASWMTNISNEAGEVLNSVLTTGEGAGLQEVCQGIVKRYTNAHEPPPEVIYVDTHCCNDKGDPKALTYFKPWRCHVKLDIFHYLRRFTKGLTTKHHPLYGTFCSKLSSCLFVWDKADYQLLREAMNQSLDMEYRGRLHGMTYTVSDITRAFKSPLFCTGQAHQWILFLLPPTNINVRMKLTYGRITVALQGKMTLETGEGQDLD</sequence>
<evidence type="ECO:0000313" key="1">
    <source>
        <dbReference type="EMBL" id="EEN42707.1"/>
    </source>
</evidence>
<reference evidence="1" key="1">
    <citation type="journal article" date="2008" name="Nature">
        <title>The amphioxus genome and the evolution of the chordate karyotype.</title>
        <authorList>
            <consortium name="US DOE Joint Genome Institute (JGI-PGF)"/>
            <person name="Putnam N.H."/>
            <person name="Butts T."/>
            <person name="Ferrier D.E.K."/>
            <person name="Furlong R.F."/>
            <person name="Hellsten U."/>
            <person name="Kawashima T."/>
            <person name="Robinson-Rechavi M."/>
            <person name="Shoguchi E."/>
            <person name="Terry A."/>
            <person name="Yu J.-K."/>
            <person name="Benito-Gutierrez E.L."/>
            <person name="Dubchak I."/>
            <person name="Garcia-Fernandez J."/>
            <person name="Gibson-Brown J.J."/>
            <person name="Grigoriev I.V."/>
            <person name="Horton A.C."/>
            <person name="de Jong P.J."/>
            <person name="Jurka J."/>
            <person name="Kapitonov V.V."/>
            <person name="Kohara Y."/>
            <person name="Kuroki Y."/>
            <person name="Lindquist E."/>
            <person name="Lucas S."/>
            <person name="Osoegawa K."/>
            <person name="Pennacchio L.A."/>
            <person name="Salamov A.A."/>
            <person name="Satou Y."/>
            <person name="Sauka-Spengler T."/>
            <person name="Schmutz J."/>
            <person name="Shin-I T."/>
            <person name="Toyoda A."/>
            <person name="Bronner-Fraser M."/>
            <person name="Fujiyama A."/>
            <person name="Holland L.Z."/>
            <person name="Holland P.W.H."/>
            <person name="Satoh N."/>
            <person name="Rokhsar D.S."/>
        </authorList>
    </citation>
    <scope>NUCLEOTIDE SEQUENCE [LARGE SCALE GENOMIC DNA]</scope>
    <source>
        <strain evidence="1">S238N-H82</strain>
        <tissue evidence="1">Testes</tissue>
    </source>
</reference>